<reference evidence="2" key="1">
    <citation type="submission" date="2020-10" db="EMBL/GenBank/DDBJ databases">
        <title>Mucilaginibacter mali sp. nov., isolated from rhizosphere soil of apple orchard.</title>
        <authorList>
            <person name="Lee J.-S."/>
            <person name="Kim H.S."/>
            <person name="Kim J.-S."/>
        </authorList>
    </citation>
    <scope>NUCLEOTIDE SEQUENCE</scope>
    <source>
        <strain evidence="2">KCTC 22746</strain>
    </source>
</reference>
<dbReference type="RefSeq" id="WP_194111459.1">
    <property type="nucleotide sequence ID" value="NZ_JADFFL010000003.1"/>
</dbReference>
<feature type="domain" description="DUF2281" evidence="1">
    <location>
        <begin position="5"/>
        <end position="71"/>
    </location>
</feature>
<evidence type="ECO:0000313" key="3">
    <source>
        <dbReference type="Proteomes" id="UP000622475"/>
    </source>
</evidence>
<evidence type="ECO:0000313" key="2">
    <source>
        <dbReference type="EMBL" id="MBE9662287.1"/>
    </source>
</evidence>
<dbReference type="InterPro" id="IPR018739">
    <property type="entry name" value="DUF2281"/>
</dbReference>
<dbReference type="EMBL" id="JADFFL010000003">
    <property type="protein sequence ID" value="MBE9662287.1"/>
    <property type="molecule type" value="Genomic_DNA"/>
</dbReference>
<dbReference type="AlphaFoldDB" id="A0A929PXI4"/>
<organism evidence="2 3">
    <name type="scientific">Mucilaginibacter myungsuensis</name>
    <dbReference type="NCBI Taxonomy" id="649104"/>
    <lineage>
        <taxon>Bacteria</taxon>
        <taxon>Pseudomonadati</taxon>
        <taxon>Bacteroidota</taxon>
        <taxon>Sphingobacteriia</taxon>
        <taxon>Sphingobacteriales</taxon>
        <taxon>Sphingobacteriaceae</taxon>
        <taxon>Mucilaginibacter</taxon>
    </lineage>
</organism>
<accession>A0A929PXI4</accession>
<sequence>MSTIELIEMIEKLPADKQKEVKDFTAFLLSKNLEEKAKMYPHIKPGLGGGKGIFGELPDDFDEPLPEMKPYM</sequence>
<name>A0A929PXI4_9SPHI</name>
<dbReference type="Pfam" id="PF10047">
    <property type="entry name" value="DUF2281"/>
    <property type="match status" value="1"/>
</dbReference>
<evidence type="ECO:0000259" key="1">
    <source>
        <dbReference type="Pfam" id="PF10047"/>
    </source>
</evidence>
<gene>
    <name evidence="2" type="ORF">IRJ16_10370</name>
</gene>
<comment type="caution">
    <text evidence="2">The sequence shown here is derived from an EMBL/GenBank/DDBJ whole genome shotgun (WGS) entry which is preliminary data.</text>
</comment>
<protein>
    <submittedName>
        <fullName evidence="2">DUF2281 domain-containing protein</fullName>
    </submittedName>
</protein>
<proteinExistence type="predicted"/>
<dbReference type="Proteomes" id="UP000622475">
    <property type="component" value="Unassembled WGS sequence"/>
</dbReference>
<keyword evidence="3" id="KW-1185">Reference proteome</keyword>